<evidence type="ECO:0000256" key="16">
    <source>
        <dbReference type="ARBA" id="ARBA00059328"/>
    </source>
</evidence>
<keyword evidence="11" id="KW-1278">Translocase</keyword>
<evidence type="ECO:0000256" key="3">
    <source>
        <dbReference type="ARBA" id="ARBA00022554"/>
    </source>
</evidence>
<dbReference type="Pfam" id="PF13246">
    <property type="entry name" value="Cation_ATPase"/>
    <property type="match status" value="1"/>
</dbReference>
<feature type="compositionally biased region" description="Low complexity" evidence="18">
    <location>
        <begin position="77"/>
        <end position="87"/>
    </location>
</feature>
<dbReference type="Pfam" id="PF00689">
    <property type="entry name" value="Cation_ATPase_C"/>
    <property type="match status" value="1"/>
</dbReference>
<protein>
    <recommendedName>
        <fullName evidence="17">Calcium-transporting ATPase</fullName>
        <ecNumber evidence="17">7.2.2.10</ecNumber>
    </recommendedName>
</protein>
<feature type="transmembrane region" description="Helical" evidence="17">
    <location>
        <begin position="821"/>
        <end position="843"/>
    </location>
</feature>
<dbReference type="OrthoDB" id="3352408at2759"/>
<dbReference type="Gene3D" id="1.20.1110.10">
    <property type="entry name" value="Calcium-transporting ATPase, transmembrane domain"/>
    <property type="match status" value="1"/>
</dbReference>
<evidence type="ECO:0000256" key="12">
    <source>
        <dbReference type="ARBA" id="ARBA00022989"/>
    </source>
</evidence>
<comment type="function">
    <text evidence="17">Catalyzes the hydrolysis of ATP coupled with the transport of calcium.</text>
</comment>
<dbReference type="AlphaFoldDB" id="A0A319D1I4"/>
<feature type="transmembrane region" description="Helical" evidence="17">
    <location>
        <begin position="891"/>
        <end position="917"/>
    </location>
</feature>
<keyword evidence="4 17" id="KW-0109">Calcium transport</keyword>
<evidence type="ECO:0000256" key="6">
    <source>
        <dbReference type="ARBA" id="ARBA00022723"/>
    </source>
</evidence>
<keyword evidence="12 17" id="KW-1133">Transmembrane helix</keyword>
<dbReference type="EMBL" id="KZ825954">
    <property type="protein sequence ID" value="PYH91164.1"/>
    <property type="molecule type" value="Genomic_DNA"/>
</dbReference>
<name>A0A319D1I4_9EURO</name>
<dbReference type="GO" id="GO:0016887">
    <property type="term" value="F:ATP hydrolysis activity"/>
    <property type="evidence" value="ECO:0007669"/>
    <property type="project" value="InterPro"/>
</dbReference>
<dbReference type="Proteomes" id="UP000247810">
    <property type="component" value="Unassembled WGS sequence"/>
</dbReference>
<dbReference type="Gene3D" id="3.40.1110.10">
    <property type="entry name" value="Calcium-transporting ATPase, cytoplasmic domain N"/>
    <property type="match status" value="1"/>
</dbReference>
<dbReference type="FunFam" id="3.40.50.1000:FF:000018">
    <property type="entry name" value="Calcium-transporting ATPase"/>
    <property type="match status" value="1"/>
</dbReference>
<keyword evidence="13 17" id="KW-0406">Ion transport</keyword>
<dbReference type="PANTHER" id="PTHR24093:SF369">
    <property type="entry name" value="CALCIUM-TRANSPORTING ATPASE"/>
    <property type="match status" value="1"/>
</dbReference>
<comment type="function">
    <text evidence="16">This magnesium-dependent enzyme catalyzes the hydrolysis of ATP coupled with the transport of calcium. Transports the calcium to the vacuole and participates in the control of the cytosolic free calcium.</text>
</comment>
<keyword evidence="9 17" id="KW-0067">ATP-binding</keyword>
<dbReference type="InterPro" id="IPR004014">
    <property type="entry name" value="ATPase_P-typ_cation-transptr_N"/>
</dbReference>
<dbReference type="Pfam" id="PF00690">
    <property type="entry name" value="Cation_ATPase_N"/>
    <property type="match status" value="1"/>
</dbReference>
<keyword evidence="21" id="KW-1185">Reference proteome</keyword>
<feature type="domain" description="Cation-transporting P-type ATPase N-terminal" evidence="19">
    <location>
        <begin position="89"/>
        <end position="153"/>
    </location>
</feature>
<evidence type="ECO:0000313" key="20">
    <source>
        <dbReference type="EMBL" id="PYH91164.1"/>
    </source>
</evidence>
<dbReference type="Gene3D" id="2.70.150.10">
    <property type="entry name" value="Calcium-transporting ATPase, cytoplasmic transduction domain A"/>
    <property type="match status" value="1"/>
</dbReference>
<dbReference type="SUPFAM" id="SSF81665">
    <property type="entry name" value="Calcium ATPase, transmembrane domain M"/>
    <property type="match status" value="1"/>
</dbReference>
<comment type="subcellular location">
    <subcellularLocation>
        <location evidence="17">Membrane</location>
        <topology evidence="17">Multi-pass membrane protein</topology>
    </subcellularLocation>
    <subcellularLocation>
        <location evidence="1">Vacuole membrane</location>
        <topology evidence="1">Multi-pass membrane protein</topology>
    </subcellularLocation>
</comment>
<dbReference type="InterPro" id="IPR044492">
    <property type="entry name" value="P_typ_ATPase_HD_dom"/>
</dbReference>
<dbReference type="InterPro" id="IPR006408">
    <property type="entry name" value="P-type_ATPase_IIB"/>
</dbReference>
<feature type="compositionally biased region" description="Basic residues" evidence="18">
    <location>
        <begin position="88"/>
        <end position="101"/>
    </location>
</feature>
<comment type="catalytic activity">
    <reaction evidence="15 17">
        <text>Ca(2+)(in) + ATP + H2O = Ca(2+)(out) + ADP + phosphate + H(+)</text>
        <dbReference type="Rhea" id="RHEA:18105"/>
        <dbReference type="ChEBI" id="CHEBI:15377"/>
        <dbReference type="ChEBI" id="CHEBI:15378"/>
        <dbReference type="ChEBI" id="CHEBI:29108"/>
        <dbReference type="ChEBI" id="CHEBI:30616"/>
        <dbReference type="ChEBI" id="CHEBI:43474"/>
        <dbReference type="ChEBI" id="CHEBI:456216"/>
        <dbReference type="EC" id="7.2.2.10"/>
    </reaction>
</comment>
<keyword evidence="10" id="KW-0460">Magnesium</keyword>
<dbReference type="SUPFAM" id="SSF81660">
    <property type="entry name" value="Metal cation-transporting ATPase, ATP-binding domain N"/>
    <property type="match status" value="1"/>
</dbReference>
<evidence type="ECO:0000256" key="15">
    <source>
        <dbReference type="ARBA" id="ARBA00048694"/>
    </source>
</evidence>
<dbReference type="EC" id="7.2.2.10" evidence="17"/>
<dbReference type="SMART" id="SM00831">
    <property type="entry name" value="Cation_ATPase_N"/>
    <property type="match status" value="1"/>
</dbReference>
<keyword evidence="7 17" id="KW-0547">Nucleotide-binding</keyword>
<evidence type="ECO:0000256" key="14">
    <source>
        <dbReference type="ARBA" id="ARBA00023136"/>
    </source>
</evidence>
<dbReference type="InterPro" id="IPR006068">
    <property type="entry name" value="ATPase_P-typ_cation-transptr_C"/>
</dbReference>
<keyword evidence="2 17" id="KW-0813">Transport</keyword>
<feature type="transmembrane region" description="Helical" evidence="17">
    <location>
        <begin position="341"/>
        <end position="363"/>
    </location>
</feature>
<sequence>MKETLNEKPDTSHSEPPVRGTRGAFEFSPEQLSALVESRSLDTFYSYGGLRGLEKGLRTDRNTGLSVDESTLDDPHTSAPASTAPPSSHHHTHPIGHHHHSHEQFADRRRIFGDNHLPVPRSPTILQLVWMAYNDHVLFLLTGAAIISLALGLYQTFGTKHSSSDPPVEWVEGVAIIVAIIVIVLVGAGNDFQKQLQFQTLNKKKQDRDVRVIRSGRSQEVAISDLVVGDVVHMEPGDVSPADGILIQGHHIRCDEASATGESDLLTKNSGDEVAIAFAERQDTKHLDPFVISGSKVAEGVGSFLVLATGTHSSYGKILLSLEDDPEFTPMQSRLNILAKWIAKFGGLAGLVLFVILFIKFLVGLRHSTTSATEKGQDFLNVFIIALTVVVIAVPEGLPLTVTLSLAFATTRMLKDNNLVRQLRACETMGNATDICSDKTGTLTQNRMTIAAGTFGMATDFNDPQHRIVESDTGVLTTSEFAARLSNDIKSLLRESIAVNSTAFEKEVDGVQSFMGSKTESALLEFAREHLALGPLDVERSNCEVVELFPFDASRKYMISVVQIGERYRAYVKGAPEMLLGMCTAAIVDPAEGLSTVPLNESAKHSLHGKVDRYARRSLRTIALIFQDFETWPPNKAAEIQSDTFHINDVLCHSTFIGIAGIRDPLRHGARDAVDTCHRAGVTVRMVTGDNILTARSIAEECGIVSSEEDVVMEGDEFRALDEAQQLELAPRLRVLARSRPEDKRTLVRRLKELGATVAVTGDGTNDAPALAAADVGFSMGISGTEIAREASAIVLMDDNFGSIVKAIMWGRAVSDAVKKFLQFQITITFTSVGLAFVTAVASSSETSVLTAVQLMWVNLFQDTLAALALATDPPSPKVLDRKPEPKSADLITVSMWKMIVVQSIYQLAVTLVLYFAGNSIFSYTTSQEHDQLQTAIFNTYVWLQIFNLYNTRTLGSSLNVLEGIQRNWLFIMVSLVMIGGQVLIMFVGGRAFSISQLTGVQWAYSVVLGAISLLVGMVVRLTPDALFERLLSGLGAVTAPVGKLLRLRRSD</sequence>
<evidence type="ECO:0000256" key="10">
    <source>
        <dbReference type="ARBA" id="ARBA00022842"/>
    </source>
</evidence>
<dbReference type="GO" id="GO:0005774">
    <property type="term" value="C:vacuolar membrane"/>
    <property type="evidence" value="ECO:0007669"/>
    <property type="project" value="UniProtKB-SubCell"/>
</dbReference>
<dbReference type="InterPro" id="IPR023298">
    <property type="entry name" value="ATPase_P-typ_TM_dom_sf"/>
</dbReference>
<dbReference type="GO" id="GO:0005886">
    <property type="term" value="C:plasma membrane"/>
    <property type="evidence" value="ECO:0007669"/>
    <property type="project" value="TreeGrafter"/>
</dbReference>
<dbReference type="FunFam" id="2.70.150.10:FF:000028">
    <property type="entry name" value="Calcium-transporting ATPase"/>
    <property type="match status" value="1"/>
</dbReference>
<reference evidence="20 21" key="1">
    <citation type="submission" date="2018-02" db="EMBL/GenBank/DDBJ databases">
        <title>The genomes of Aspergillus section Nigri reveals drivers in fungal speciation.</title>
        <authorList>
            <consortium name="DOE Joint Genome Institute"/>
            <person name="Vesth T.C."/>
            <person name="Nybo J."/>
            <person name="Theobald S."/>
            <person name="Brandl J."/>
            <person name="Frisvad J.C."/>
            <person name="Nielsen K.F."/>
            <person name="Lyhne E.K."/>
            <person name="Kogle M.E."/>
            <person name="Kuo A."/>
            <person name="Riley R."/>
            <person name="Clum A."/>
            <person name="Nolan M."/>
            <person name="Lipzen A."/>
            <person name="Salamov A."/>
            <person name="Henrissat B."/>
            <person name="Wiebenga A."/>
            <person name="De vries R.P."/>
            <person name="Grigoriev I.V."/>
            <person name="Mortensen U.H."/>
            <person name="Andersen M.R."/>
            <person name="Baker S.E."/>
        </authorList>
    </citation>
    <scope>NUCLEOTIDE SEQUENCE [LARGE SCALE GENOMIC DNA]</scope>
    <source>
        <strain evidence="20 21">CBS 707.79</strain>
    </source>
</reference>
<dbReference type="SFLD" id="SFLDF00027">
    <property type="entry name" value="p-type_atpase"/>
    <property type="match status" value="1"/>
</dbReference>
<dbReference type="PROSITE" id="PS00154">
    <property type="entry name" value="ATPASE_E1_E2"/>
    <property type="match status" value="1"/>
</dbReference>
<evidence type="ECO:0000256" key="9">
    <source>
        <dbReference type="ARBA" id="ARBA00022840"/>
    </source>
</evidence>
<accession>A0A319D1I4</accession>
<dbReference type="SUPFAM" id="SSF56784">
    <property type="entry name" value="HAD-like"/>
    <property type="match status" value="1"/>
</dbReference>
<proteinExistence type="inferred from homology"/>
<dbReference type="PRINTS" id="PR00120">
    <property type="entry name" value="HATPASE"/>
</dbReference>
<feature type="region of interest" description="Disordered" evidence="18">
    <location>
        <begin position="1"/>
        <end position="24"/>
    </location>
</feature>
<dbReference type="NCBIfam" id="TIGR01494">
    <property type="entry name" value="ATPase_P-type"/>
    <property type="match status" value="2"/>
</dbReference>
<dbReference type="PANTHER" id="PTHR24093">
    <property type="entry name" value="CATION TRANSPORTING ATPASE"/>
    <property type="match status" value="1"/>
</dbReference>
<keyword evidence="14 17" id="KW-0472">Membrane</keyword>
<keyword evidence="6" id="KW-0479">Metal-binding</keyword>
<feature type="transmembrane region" description="Helical" evidence="17">
    <location>
        <begin position="969"/>
        <end position="989"/>
    </location>
</feature>
<dbReference type="Gene3D" id="3.40.50.1000">
    <property type="entry name" value="HAD superfamily/HAD-like"/>
    <property type="match status" value="1"/>
</dbReference>
<evidence type="ECO:0000313" key="21">
    <source>
        <dbReference type="Proteomes" id="UP000247810"/>
    </source>
</evidence>
<dbReference type="InterPro" id="IPR018303">
    <property type="entry name" value="ATPase_P-typ_P_site"/>
</dbReference>
<dbReference type="Pfam" id="PF00122">
    <property type="entry name" value="E1-E2_ATPase"/>
    <property type="match status" value="1"/>
</dbReference>
<dbReference type="PRINTS" id="PR00119">
    <property type="entry name" value="CATATPASE"/>
</dbReference>
<dbReference type="SUPFAM" id="SSF81653">
    <property type="entry name" value="Calcium ATPase, transduction domain A"/>
    <property type="match status" value="1"/>
</dbReference>
<feature type="transmembrane region" description="Helical" evidence="17">
    <location>
        <begin position="137"/>
        <end position="158"/>
    </location>
</feature>
<feature type="region of interest" description="Disordered" evidence="18">
    <location>
        <begin position="61"/>
        <end position="104"/>
    </location>
</feature>
<evidence type="ECO:0000256" key="8">
    <source>
        <dbReference type="ARBA" id="ARBA00022837"/>
    </source>
</evidence>
<organism evidence="20 21">
    <name type="scientific">Aspergillus ellipticus CBS 707.79</name>
    <dbReference type="NCBI Taxonomy" id="1448320"/>
    <lineage>
        <taxon>Eukaryota</taxon>
        <taxon>Fungi</taxon>
        <taxon>Dikarya</taxon>
        <taxon>Ascomycota</taxon>
        <taxon>Pezizomycotina</taxon>
        <taxon>Eurotiomycetes</taxon>
        <taxon>Eurotiomycetidae</taxon>
        <taxon>Eurotiales</taxon>
        <taxon>Aspergillaceae</taxon>
        <taxon>Aspergillus</taxon>
        <taxon>Aspergillus subgen. Circumdati</taxon>
    </lineage>
</organism>
<keyword evidence="3" id="KW-0926">Vacuole</keyword>
<feature type="transmembrane region" description="Helical" evidence="17">
    <location>
        <begin position="383"/>
        <end position="409"/>
    </location>
</feature>
<dbReference type="InterPro" id="IPR023299">
    <property type="entry name" value="ATPase_P-typ_cyto_dom_N"/>
</dbReference>
<dbReference type="GO" id="GO:0046872">
    <property type="term" value="F:metal ion binding"/>
    <property type="evidence" value="ECO:0007669"/>
    <property type="project" value="UniProtKB-KW"/>
</dbReference>
<comment type="caution">
    <text evidence="17">Lacks conserved residue(s) required for the propagation of feature annotation.</text>
</comment>
<evidence type="ECO:0000259" key="19">
    <source>
        <dbReference type="SMART" id="SM00831"/>
    </source>
</evidence>
<evidence type="ECO:0000256" key="18">
    <source>
        <dbReference type="SAM" id="MobiDB-lite"/>
    </source>
</evidence>
<feature type="transmembrane region" description="Helical" evidence="17">
    <location>
        <begin position="1001"/>
        <end position="1020"/>
    </location>
</feature>
<dbReference type="GO" id="GO:0005524">
    <property type="term" value="F:ATP binding"/>
    <property type="evidence" value="ECO:0007669"/>
    <property type="project" value="UniProtKB-KW"/>
</dbReference>
<dbReference type="GO" id="GO:0006874">
    <property type="term" value="P:intracellular calcium ion homeostasis"/>
    <property type="evidence" value="ECO:0007669"/>
    <property type="project" value="TreeGrafter"/>
</dbReference>
<keyword evidence="5 17" id="KW-0812">Transmembrane</keyword>
<dbReference type="STRING" id="1448320.A0A319D1I4"/>
<evidence type="ECO:0000256" key="2">
    <source>
        <dbReference type="ARBA" id="ARBA00022448"/>
    </source>
</evidence>
<dbReference type="InterPro" id="IPR001757">
    <property type="entry name" value="P_typ_ATPase"/>
</dbReference>
<dbReference type="InterPro" id="IPR008250">
    <property type="entry name" value="ATPase_P-typ_transduc_dom_A_sf"/>
</dbReference>
<feature type="transmembrane region" description="Helical" evidence="17">
    <location>
        <begin position="170"/>
        <end position="189"/>
    </location>
</feature>
<dbReference type="GO" id="GO:0005388">
    <property type="term" value="F:P-type calcium transporter activity"/>
    <property type="evidence" value="ECO:0007669"/>
    <property type="project" value="UniProtKB-EC"/>
</dbReference>
<keyword evidence="8 17" id="KW-0106">Calcium</keyword>
<dbReference type="VEuPathDB" id="FungiDB:BO71DRAFT_401616"/>
<evidence type="ECO:0000256" key="17">
    <source>
        <dbReference type="RuleBase" id="RU361146"/>
    </source>
</evidence>
<feature type="compositionally biased region" description="Basic and acidic residues" evidence="18">
    <location>
        <begin position="1"/>
        <end position="13"/>
    </location>
</feature>
<evidence type="ECO:0000256" key="7">
    <source>
        <dbReference type="ARBA" id="ARBA00022741"/>
    </source>
</evidence>
<dbReference type="InterPro" id="IPR023214">
    <property type="entry name" value="HAD_sf"/>
</dbReference>
<evidence type="ECO:0000256" key="5">
    <source>
        <dbReference type="ARBA" id="ARBA00022692"/>
    </source>
</evidence>
<evidence type="ECO:0000256" key="11">
    <source>
        <dbReference type="ARBA" id="ARBA00022967"/>
    </source>
</evidence>
<dbReference type="SFLD" id="SFLDS00003">
    <property type="entry name" value="Haloacid_Dehalogenase"/>
    <property type="match status" value="1"/>
</dbReference>
<evidence type="ECO:0000256" key="1">
    <source>
        <dbReference type="ARBA" id="ARBA00004128"/>
    </source>
</evidence>
<comment type="similarity">
    <text evidence="17">Belongs to the cation transport ATPase (P-type) (TC 3.A.3) family.</text>
</comment>
<evidence type="ECO:0000256" key="13">
    <source>
        <dbReference type="ARBA" id="ARBA00023065"/>
    </source>
</evidence>
<dbReference type="InterPro" id="IPR036412">
    <property type="entry name" value="HAD-like_sf"/>
</dbReference>
<dbReference type="SFLD" id="SFLDG00002">
    <property type="entry name" value="C1.7:_P-type_atpase_like"/>
    <property type="match status" value="1"/>
</dbReference>
<gene>
    <name evidence="20" type="ORF">BO71DRAFT_401616</name>
</gene>
<dbReference type="InterPro" id="IPR059000">
    <property type="entry name" value="ATPase_P-type_domA"/>
</dbReference>
<dbReference type="NCBIfam" id="TIGR01517">
    <property type="entry name" value="ATPase-IIB_Ca"/>
    <property type="match status" value="1"/>
</dbReference>
<evidence type="ECO:0000256" key="4">
    <source>
        <dbReference type="ARBA" id="ARBA00022568"/>
    </source>
</evidence>